<dbReference type="CDD" id="cd06848">
    <property type="entry name" value="GCS_H"/>
    <property type="match status" value="1"/>
</dbReference>
<keyword evidence="8" id="KW-1185">Reference proteome</keyword>
<dbReference type="InterPro" id="IPR017453">
    <property type="entry name" value="GCV_H_sub"/>
</dbReference>
<dbReference type="PROSITE" id="PS50968">
    <property type="entry name" value="BIOTINYL_LIPOYL"/>
    <property type="match status" value="1"/>
</dbReference>
<dbReference type="PANTHER" id="PTHR11715">
    <property type="entry name" value="GLYCINE CLEAVAGE SYSTEM H PROTEIN"/>
    <property type="match status" value="1"/>
</dbReference>
<feature type="domain" description="Lipoyl-binding" evidence="6">
    <location>
        <begin position="33"/>
        <end position="115"/>
    </location>
</feature>
<dbReference type="SUPFAM" id="SSF51230">
    <property type="entry name" value="Single hybrid motif"/>
    <property type="match status" value="1"/>
</dbReference>
<evidence type="ECO:0000313" key="7">
    <source>
        <dbReference type="EMBL" id="EPQ60751.1"/>
    </source>
</evidence>
<evidence type="ECO:0000256" key="2">
    <source>
        <dbReference type="ARBA" id="ARBA00022823"/>
    </source>
</evidence>
<dbReference type="GO" id="GO:0009249">
    <property type="term" value="P:protein lipoylation"/>
    <property type="evidence" value="ECO:0007669"/>
    <property type="project" value="TreeGrafter"/>
</dbReference>
<dbReference type="InterPro" id="IPR011053">
    <property type="entry name" value="Single_hybrid_motif"/>
</dbReference>
<dbReference type="Proteomes" id="UP000030669">
    <property type="component" value="Unassembled WGS sequence"/>
</dbReference>
<dbReference type="OrthoDB" id="10264154at2759"/>
<accession>S7QMG2</accession>
<dbReference type="PROSITE" id="PS00189">
    <property type="entry name" value="LIPOYL"/>
    <property type="match status" value="1"/>
</dbReference>
<comment type="cofactor">
    <cofactor evidence="5">
        <name>(R)-lipoate</name>
        <dbReference type="ChEBI" id="CHEBI:83088"/>
    </cofactor>
    <text evidence="5">Binds 1 lipoyl cofactor covalently.</text>
</comment>
<evidence type="ECO:0000256" key="3">
    <source>
        <dbReference type="ARBA" id="ARBA00022946"/>
    </source>
</evidence>
<dbReference type="InterPro" id="IPR003016">
    <property type="entry name" value="2-oxoA_DH_lipoyl-BS"/>
</dbReference>
<dbReference type="OMA" id="KEHEWIR"/>
<dbReference type="RefSeq" id="XP_007861085.1">
    <property type="nucleotide sequence ID" value="XM_007862894.1"/>
</dbReference>
<proteinExistence type="inferred from homology"/>
<keyword evidence="3 5" id="KW-0809">Transit peptide</keyword>
<protein>
    <recommendedName>
        <fullName evidence="5">Glycine cleavage system H protein</fullName>
    </recommendedName>
</protein>
<comment type="subcellular location">
    <subcellularLocation>
        <location evidence="5">Mitochondrion</location>
    </subcellularLocation>
</comment>
<dbReference type="GO" id="GO:0005960">
    <property type="term" value="C:glycine cleavage complex"/>
    <property type="evidence" value="ECO:0007669"/>
    <property type="project" value="UniProtKB-UniRule"/>
</dbReference>
<sequence>MFSVLRQVSRTGSFRPRYTEAHEAISFDDSSKLGTVYITDYAQSSLGDVVFVELAKVGEKVEKGDNIGAVESVKAASDIYAPVSGVVKEINEALNSQPGLLNKSPEDKGWLCKIEVSDPSEVESLMTEEQYVEHCKCPGA</sequence>
<dbReference type="GO" id="GO:0005739">
    <property type="term" value="C:mitochondrion"/>
    <property type="evidence" value="ECO:0007669"/>
    <property type="project" value="UniProtKB-SubCell"/>
</dbReference>
<keyword evidence="5" id="KW-0496">Mitochondrion</keyword>
<dbReference type="HOGENOM" id="CLU_097408_2_2_1"/>
<keyword evidence="2 4" id="KW-0450">Lipoyl</keyword>
<dbReference type="GeneID" id="19298504"/>
<evidence type="ECO:0000256" key="1">
    <source>
        <dbReference type="ARBA" id="ARBA00009249"/>
    </source>
</evidence>
<gene>
    <name evidence="7" type="ORF">GLOTRDRAFT_102501</name>
</gene>
<dbReference type="STRING" id="670483.S7QMG2"/>
<name>S7QMG2_GLOTA</name>
<comment type="similarity">
    <text evidence="1 5">Belongs to the GcvH family.</text>
</comment>
<dbReference type="GO" id="GO:0019464">
    <property type="term" value="P:glycine decarboxylation via glycine cleavage system"/>
    <property type="evidence" value="ECO:0007669"/>
    <property type="project" value="UniProtKB-UniRule"/>
</dbReference>
<dbReference type="Pfam" id="PF01597">
    <property type="entry name" value="GCV_H"/>
    <property type="match status" value="1"/>
</dbReference>
<organism evidence="7 8">
    <name type="scientific">Gloeophyllum trabeum (strain ATCC 11539 / FP-39264 / Madison 617)</name>
    <name type="common">Brown rot fungus</name>
    <dbReference type="NCBI Taxonomy" id="670483"/>
    <lineage>
        <taxon>Eukaryota</taxon>
        <taxon>Fungi</taxon>
        <taxon>Dikarya</taxon>
        <taxon>Basidiomycota</taxon>
        <taxon>Agaricomycotina</taxon>
        <taxon>Agaricomycetes</taxon>
        <taxon>Gloeophyllales</taxon>
        <taxon>Gloeophyllaceae</taxon>
        <taxon>Gloeophyllum</taxon>
    </lineage>
</organism>
<comment type="subunit">
    <text evidence="5">The glycine cleavage system is composed of four proteins: P, T, L and H.</text>
</comment>
<evidence type="ECO:0000256" key="5">
    <source>
        <dbReference type="RuleBase" id="RU364055"/>
    </source>
</evidence>
<dbReference type="AlphaFoldDB" id="S7QMG2"/>
<dbReference type="InterPro" id="IPR002930">
    <property type="entry name" value="GCV_H"/>
</dbReference>
<comment type="function">
    <text evidence="5">The H protein shuttles the methylamine group of glycine from the P protein to the T protein.</text>
</comment>
<dbReference type="Gene3D" id="2.40.50.100">
    <property type="match status" value="1"/>
</dbReference>
<dbReference type="InterPro" id="IPR033753">
    <property type="entry name" value="GCV_H/Fam206"/>
</dbReference>
<dbReference type="HAMAP" id="MF_00272">
    <property type="entry name" value="GcvH"/>
    <property type="match status" value="1"/>
</dbReference>
<dbReference type="PANTHER" id="PTHR11715:SF3">
    <property type="entry name" value="GLYCINE CLEAVAGE SYSTEM H PROTEIN-RELATED"/>
    <property type="match status" value="1"/>
</dbReference>
<dbReference type="EMBL" id="KB469296">
    <property type="protein sequence ID" value="EPQ60751.1"/>
    <property type="molecule type" value="Genomic_DNA"/>
</dbReference>
<evidence type="ECO:0000313" key="8">
    <source>
        <dbReference type="Proteomes" id="UP000030669"/>
    </source>
</evidence>
<dbReference type="NCBIfam" id="NF002270">
    <property type="entry name" value="PRK01202.1"/>
    <property type="match status" value="1"/>
</dbReference>
<evidence type="ECO:0000256" key="4">
    <source>
        <dbReference type="PIRSR" id="PIRSR617453-50"/>
    </source>
</evidence>
<evidence type="ECO:0000259" key="6">
    <source>
        <dbReference type="PROSITE" id="PS50968"/>
    </source>
</evidence>
<dbReference type="InterPro" id="IPR000089">
    <property type="entry name" value="Biotin_lipoyl"/>
</dbReference>
<dbReference type="KEGG" id="gtr:GLOTRDRAFT_102501"/>
<dbReference type="eggNOG" id="KOG3373">
    <property type="taxonomic scope" value="Eukaryota"/>
</dbReference>
<dbReference type="NCBIfam" id="TIGR00527">
    <property type="entry name" value="gcvH"/>
    <property type="match status" value="1"/>
</dbReference>
<feature type="modified residue" description="N6-lipoyllysine" evidence="4">
    <location>
        <position position="74"/>
    </location>
</feature>
<reference evidence="7 8" key="1">
    <citation type="journal article" date="2012" name="Science">
        <title>The Paleozoic origin of enzymatic lignin decomposition reconstructed from 31 fungal genomes.</title>
        <authorList>
            <person name="Floudas D."/>
            <person name="Binder M."/>
            <person name="Riley R."/>
            <person name="Barry K."/>
            <person name="Blanchette R.A."/>
            <person name="Henrissat B."/>
            <person name="Martinez A.T."/>
            <person name="Otillar R."/>
            <person name="Spatafora J.W."/>
            <person name="Yadav J.S."/>
            <person name="Aerts A."/>
            <person name="Benoit I."/>
            <person name="Boyd A."/>
            <person name="Carlson A."/>
            <person name="Copeland A."/>
            <person name="Coutinho P.M."/>
            <person name="de Vries R.P."/>
            <person name="Ferreira P."/>
            <person name="Findley K."/>
            <person name="Foster B."/>
            <person name="Gaskell J."/>
            <person name="Glotzer D."/>
            <person name="Gorecki P."/>
            <person name="Heitman J."/>
            <person name="Hesse C."/>
            <person name="Hori C."/>
            <person name="Igarashi K."/>
            <person name="Jurgens J.A."/>
            <person name="Kallen N."/>
            <person name="Kersten P."/>
            <person name="Kohler A."/>
            <person name="Kuees U."/>
            <person name="Kumar T.K.A."/>
            <person name="Kuo A."/>
            <person name="LaButti K."/>
            <person name="Larrondo L.F."/>
            <person name="Lindquist E."/>
            <person name="Ling A."/>
            <person name="Lombard V."/>
            <person name="Lucas S."/>
            <person name="Lundell T."/>
            <person name="Martin R."/>
            <person name="McLaughlin D.J."/>
            <person name="Morgenstern I."/>
            <person name="Morin E."/>
            <person name="Murat C."/>
            <person name="Nagy L.G."/>
            <person name="Nolan M."/>
            <person name="Ohm R.A."/>
            <person name="Patyshakuliyeva A."/>
            <person name="Rokas A."/>
            <person name="Ruiz-Duenas F.J."/>
            <person name="Sabat G."/>
            <person name="Salamov A."/>
            <person name="Samejima M."/>
            <person name="Schmutz J."/>
            <person name="Slot J.C."/>
            <person name="St John F."/>
            <person name="Stenlid J."/>
            <person name="Sun H."/>
            <person name="Sun S."/>
            <person name="Syed K."/>
            <person name="Tsang A."/>
            <person name="Wiebenga A."/>
            <person name="Young D."/>
            <person name="Pisabarro A."/>
            <person name="Eastwood D.C."/>
            <person name="Martin F."/>
            <person name="Cullen D."/>
            <person name="Grigoriev I.V."/>
            <person name="Hibbett D.S."/>
        </authorList>
    </citation>
    <scope>NUCLEOTIDE SEQUENCE [LARGE SCALE GENOMIC DNA]</scope>
    <source>
        <strain evidence="7 8">ATCC 11539</strain>
    </source>
</reference>